<feature type="domain" description="ER-bound oxygenase mpaB/mpaB'/Rubber oxygenase catalytic" evidence="2">
    <location>
        <begin position="65"/>
        <end position="219"/>
    </location>
</feature>
<dbReference type="AlphaFoldDB" id="A0A4Q7ZA40"/>
<keyword evidence="4" id="KW-1185">Reference proteome</keyword>
<dbReference type="InterPro" id="IPR018713">
    <property type="entry name" value="MPAB/Lcp_cat_dom"/>
</dbReference>
<gene>
    <name evidence="3" type="ORF">EV700_0382</name>
</gene>
<evidence type="ECO:0000256" key="1">
    <source>
        <dbReference type="SAM" id="MobiDB-lite"/>
    </source>
</evidence>
<proteinExistence type="predicted"/>
<name>A0A4Q7ZA40_9GAMM</name>
<evidence type="ECO:0000259" key="2">
    <source>
        <dbReference type="Pfam" id="PF09995"/>
    </source>
</evidence>
<feature type="compositionally biased region" description="Basic and acidic residues" evidence="1">
    <location>
        <begin position="274"/>
        <end position="302"/>
    </location>
</feature>
<sequence>MSATYHKRFFFRPDAGVAREIAGLDAKRDCQRIVHLLTAYEFPWDFQRALELALFYTYGSATVSKVLNATGQFSKSGQKRYDDTRLLMTHIMDSGWDGEFGRRALERVNKSHGHYRIAAADFLFVLWTFIEFPIRWTTHFGPRPMTPHEQRAWFYFWAGLGERMHIPGIPESKAAFDRWVADYKRRTFKPNDDSAAVAAATLAIFESWLPPLLRGKASPVIYSLFDDDLPFLNAVKVSLPPGYLRPVLERALRAYGKLRRHVVTGPYPVLPDSPRNRTYGDRPYRIEDLRPESLGKKEARQG</sequence>
<dbReference type="RefSeq" id="WP_165391292.1">
    <property type="nucleotide sequence ID" value="NZ_SHKX01000010.1"/>
</dbReference>
<evidence type="ECO:0000313" key="3">
    <source>
        <dbReference type="EMBL" id="RZU47420.1"/>
    </source>
</evidence>
<dbReference type="Proteomes" id="UP000292423">
    <property type="component" value="Unassembled WGS sequence"/>
</dbReference>
<dbReference type="GO" id="GO:0016491">
    <property type="term" value="F:oxidoreductase activity"/>
    <property type="evidence" value="ECO:0007669"/>
    <property type="project" value="InterPro"/>
</dbReference>
<dbReference type="PANTHER" id="PTHR36124">
    <property type="match status" value="1"/>
</dbReference>
<accession>A0A4Q7ZA40</accession>
<dbReference type="InterPro" id="IPR046366">
    <property type="entry name" value="MPAB"/>
</dbReference>
<organism evidence="3 4">
    <name type="scientific">Fluviicoccus keumensis</name>
    <dbReference type="NCBI Taxonomy" id="1435465"/>
    <lineage>
        <taxon>Bacteria</taxon>
        <taxon>Pseudomonadati</taxon>
        <taxon>Pseudomonadota</taxon>
        <taxon>Gammaproteobacteria</taxon>
        <taxon>Moraxellales</taxon>
        <taxon>Moraxellaceae</taxon>
        <taxon>Fluviicoccus</taxon>
    </lineage>
</organism>
<protein>
    <submittedName>
        <fullName evidence="3">Uncharacterized protein DUF2236</fullName>
    </submittedName>
</protein>
<dbReference type="EMBL" id="SHKX01000010">
    <property type="protein sequence ID" value="RZU47420.1"/>
    <property type="molecule type" value="Genomic_DNA"/>
</dbReference>
<evidence type="ECO:0000313" key="4">
    <source>
        <dbReference type="Proteomes" id="UP000292423"/>
    </source>
</evidence>
<feature type="region of interest" description="Disordered" evidence="1">
    <location>
        <begin position="266"/>
        <end position="302"/>
    </location>
</feature>
<dbReference type="PANTHER" id="PTHR36124:SF1">
    <property type="entry name" value="ER-BOUND OXYGENASE MPAB_MPAB'_RUBBER OXYGENASE CATALYTIC DOMAIN-CONTAINING PROTEIN"/>
    <property type="match status" value="1"/>
</dbReference>
<reference evidence="3 4" key="1">
    <citation type="submission" date="2019-02" db="EMBL/GenBank/DDBJ databases">
        <title>Genomic Encyclopedia of Type Strains, Phase IV (KMG-IV): sequencing the most valuable type-strain genomes for metagenomic binning, comparative biology and taxonomic classification.</title>
        <authorList>
            <person name="Goeker M."/>
        </authorList>
    </citation>
    <scope>NUCLEOTIDE SEQUENCE [LARGE SCALE GENOMIC DNA]</scope>
    <source>
        <strain evidence="3 4">DSM 105135</strain>
    </source>
</reference>
<comment type="caution">
    <text evidence="3">The sequence shown here is derived from an EMBL/GenBank/DDBJ whole genome shotgun (WGS) entry which is preliminary data.</text>
</comment>
<dbReference type="Pfam" id="PF09995">
    <property type="entry name" value="MPAB_Lcp_cat"/>
    <property type="match status" value="1"/>
</dbReference>